<dbReference type="InterPro" id="IPR003959">
    <property type="entry name" value="ATPase_AAA_core"/>
</dbReference>
<dbReference type="SUPFAM" id="SSF48452">
    <property type="entry name" value="TPR-like"/>
    <property type="match status" value="1"/>
</dbReference>
<accession>A0AAE3W5E8</accession>
<keyword evidence="2 4" id="KW-0067">ATP-binding</keyword>
<evidence type="ECO:0000256" key="3">
    <source>
        <dbReference type="ARBA" id="ARBA00023054"/>
    </source>
</evidence>
<evidence type="ECO:0000256" key="5">
    <source>
        <dbReference type="SAM" id="MobiDB-lite"/>
    </source>
</evidence>
<feature type="domain" description="AAA+ ATPase" evidence="6">
    <location>
        <begin position="175"/>
        <end position="312"/>
    </location>
</feature>
<dbReference type="PANTHER" id="PTHR23077">
    <property type="entry name" value="AAA-FAMILY ATPASE"/>
    <property type="match status" value="1"/>
</dbReference>
<dbReference type="AlphaFoldDB" id="A0AAE3W5E8"/>
<dbReference type="FunFam" id="3.40.50.300:FF:001025">
    <property type="entry name" value="ATPase family, AAA domain-containing 2B"/>
    <property type="match status" value="1"/>
</dbReference>
<organism evidence="7 8">
    <name type="scientific">Catenuloplanes indicus</name>
    <dbReference type="NCBI Taxonomy" id="137267"/>
    <lineage>
        <taxon>Bacteria</taxon>
        <taxon>Bacillati</taxon>
        <taxon>Actinomycetota</taxon>
        <taxon>Actinomycetes</taxon>
        <taxon>Micromonosporales</taxon>
        <taxon>Micromonosporaceae</taxon>
        <taxon>Catenuloplanes</taxon>
    </lineage>
</organism>
<dbReference type="InterPro" id="IPR041569">
    <property type="entry name" value="AAA_lid_3"/>
</dbReference>
<evidence type="ECO:0000256" key="1">
    <source>
        <dbReference type="ARBA" id="ARBA00022741"/>
    </source>
</evidence>
<evidence type="ECO:0000313" key="7">
    <source>
        <dbReference type="EMBL" id="MDQ0370193.1"/>
    </source>
</evidence>
<keyword evidence="3" id="KW-0175">Coiled coil</keyword>
<comment type="caution">
    <text evidence="7">The sequence shown here is derived from an EMBL/GenBank/DDBJ whole genome shotgun (WGS) entry which is preliminary data.</text>
</comment>
<comment type="similarity">
    <text evidence="4">Belongs to the AAA ATPase family.</text>
</comment>
<evidence type="ECO:0000259" key="6">
    <source>
        <dbReference type="SMART" id="SM00382"/>
    </source>
</evidence>
<dbReference type="PROSITE" id="PS00674">
    <property type="entry name" value="AAA"/>
    <property type="match status" value="1"/>
</dbReference>
<dbReference type="InterPro" id="IPR003593">
    <property type="entry name" value="AAA+_ATPase"/>
</dbReference>
<evidence type="ECO:0000256" key="4">
    <source>
        <dbReference type="RuleBase" id="RU003651"/>
    </source>
</evidence>
<dbReference type="SUPFAM" id="SSF52540">
    <property type="entry name" value="P-loop containing nucleoside triphosphate hydrolases"/>
    <property type="match status" value="1"/>
</dbReference>
<protein>
    <submittedName>
        <fullName evidence="7">SpoVK/Ycf46/Vps4 family AAA+-type ATPase</fullName>
    </submittedName>
</protein>
<keyword evidence="8" id="KW-1185">Reference proteome</keyword>
<reference evidence="7 8" key="1">
    <citation type="submission" date="2023-07" db="EMBL/GenBank/DDBJ databases">
        <title>Sequencing the genomes of 1000 actinobacteria strains.</title>
        <authorList>
            <person name="Klenk H.-P."/>
        </authorList>
    </citation>
    <scope>NUCLEOTIDE SEQUENCE [LARGE SCALE GENOMIC DNA]</scope>
    <source>
        <strain evidence="7 8">DSM 44709</strain>
    </source>
</reference>
<dbReference type="PANTHER" id="PTHR23077:SF171">
    <property type="entry name" value="NUCLEAR VALOSIN-CONTAINING PROTEIN-LIKE"/>
    <property type="match status" value="1"/>
</dbReference>
<dbReference type="GO" id="GO:0005524">
    <property type="term" value="F:ATP binding"/>
    <property type="evidence" value="ECO:0007669"/>
    <property type="project" value="UniProtKB-KW"/>
</dbReference>
<dbReference type="Pfam" id="PF17862">
    <property type="entry name" value="AAA_lid_3"/>
    <property type="match status" value="1"/>
</dbReference>
<name>A0AAE3W5E8_9ACTN</name>
<dbReference type="EMBL" id="JAUSUZ010000001">
    <property type="protein sequence ID" value="MDQ0370193.1"/>
    <property type="molecule type" value="Genomic_DNA"/>
</dbReference>
<dbReference type="GO" id="GO:0016887">
    <property type="term" value="F:ATP hydrolysis activity"/>
    <property type="evidence" value="ECO:0007669"/>
    <property type="project" value="InterPro"/>
</dbReference>
<dbReference type="InterPro" id="IPR003960">
    <property type="entry name" value="ATPase_AAA_CS"/>
</dbReference>
<evidence type="ECO:0000313" key="8">
    <source>
        <dbReference type="Proteomes" id="UP001240236"/>
    </source>
</evidence>
<dbReference type="Gene3D" id="3.40.50.300">
    <property type="entry name" value="P-loop containing nucleotide triphosphate hydrolases"/>
    <property type="match status" value="1"/>
</dbReference>
<keyword evidence="1 4" id="KW-0547">Nucleotide-binding</keyword>
<dbReference type="InterPro" id="IPR011990">
    <property type="entry name" value="TPR-like_helical_dom_sf"/>
</dbReference>
<dbReference type="Gene3D" id="1.10.8.60">
    <property type="match status" value="1"/>
</dbReference>
<dbReference type="Pfam" id="PF00004">
    <property type="entry name" value="AAA"/>
    <property type="match status" value="1"/>
</dbReference>
<dbReference type="RefSeq" id="WP_307245967.1">
    <property type="nucleotide sequence ID" value="NZ_JAUSUZ010000001.1"/>
</dbReference>
<sequence>MSEALIDSMRAAVDARPDDVHLRLHLAELLLAAGRQGDAVAEAAQALQRDPVSEAAQALMRRALTPGPPAPSVPAAAAAPAPGPANPPAQDASPAQEDPLAAYEEELAGIAPPRFADDGEPEPVRSEADRVFDVERVTARLADVGGMQDVKKRLEMAFLGPMRNTKLRKLFGKSLRGGMLLYGPPGCGKTFLARALAGELGASFISLAVSDVLEMWIGSSERNLHELFEAARRNAPCVLFLDEIDALGHKRSSMGSSAMRTVGNQLLAELDGVDSVNEGVFVLGATNAPWDVDAALRRPGRLDRTVFVAPPDAPAREAILRYHLRDRPIAAVRLDPLVRGTADLSGADLAHLCETAAEYALHDSLTSGDVRMIEQRDLEAAMAETKPSIGPWLATARNAALYANESGIYDELAAYLKKRKML</sequence>
<gene>
    <name evidence="7" type="ORF">J2S42_006862</name>
</gene>
<feature type="region of interest" description="Disordered" evidence="5">
    <location>
        <begin position="64"/>
        <end position="96"/>
    </location>
</feature>
<dbReference type="Gene3D" id="1.25.40.10">
    <property type="entry name" value="Tetratricopeptide repeat domain"/>
    <property type="match status" value="1"/>
</dbReference>
<dbReference type="InterPro" id="IPR050168">
    <property type="entry name" value="AAA_ATPase_domain"/>
</dbReference>
<dbReference type="SMART" id="SM00382">
    <property type="entry name" value="AAA"/>
    <property type="match status" value="1"/>
</dbReference>
<evidence type="ECO:0000256" key="2">
    <source>
        <dbReference type="ARBA" id="ARBA00022840"/>
    </source>
</evidence>
<dbReference type="Proteomes" id="UP001240236">
    <property type="component" value="Unassembled WGS sequence"/>
</dbReference>
<dbReference type="InterPro" id="IPR027417">
    <property type="entry name" value="P-loop_NTPase"/>
</dbReference>
<proteinExistence type="inferred from homology"/>